<sequence>MFYIDSDRLKLIPLQHDQLLLLKRSRYELEQQMGLNPSAMVIDAYYQTESEEALCNFWIPYTKDYPDLYHWYTNWQIILKDINTAIGGISLGGYPNDYGETTIGYLIDEKQQGNGYATEALIRLTQWAFQFSILKSIQADTLTTNFASQQVLQKAGFKYTHSVKTTVYYRLPKRL</sequence>
<proteinExistence type="predicted"/>
<comment type="caution">
    <text evidence="2">The sequence shown here is derived from an EMBL/GenBank/DDBJ whole genome shotgun (WGS) entry which is preliminary data.</text>
</comment>
<accession>A0A917JCM3</accession>
<evidence type="ECO:0000259" key="1">
    <source>
        <dbReference type="PROSITE" id="PS51186"/>
    </source>
</evidence>
<dbReference type="SUPFAM" id="SSF55729">
    <property type="entry name" value="Acyl-CoA N-acyltransferases (Nat)"/>
    <property type="match status" value="1"/>
</dbReference>
<keyword evidence="3" id="KW-1185">Reference proteome</keyword>
<evidence type="ECO:0000313" key="3">
    <source>
        <dbReference type="Proteomes" id="UP000662074"/>
    </source>
</evidence>
<dbReference type="RefSeq" id="WP_188417195.1">
    <property type="nucleotide sequence ID" value="NZ_BMDO01000006.1"/>
</dbReference>
<dbReference type="InterPro" id="IPR000182">
    <property type="entry name" value="GNAT_dom"/>
</dbReference>
<evidence type="ECO:0000313" key="2">
    <source>
        <dbReference type="EMBL" id="GGI51269.1"/>
    </source>
</evidence>
<dbReference type="PANTHER" id="PTHR43792:SF13">
    <property type="entry name" value="ACETYLTRANSFERASE"/>
    <property type="match status" value="1"/>
</dbReference>
<dbReference type="Gene3D" id="3.40.630.30">
    <property type="match status" value="1"/>
</dbReference>
<dbReference type="GO" id="GO:0016747">
    <property type="term" value="F:acyltransferase activity, transferring groups other than amino-acyl groups"/>
    <property type="evidence" value="ECO:0007669"/>
    <property type="project" value="InterPro"/>
</dbReference>
<dbReference type="PROSITE" id="PS51186">
    <property type="entry name" value="GNAT"/>
    <property type="match status" value="1"/>
</dbReference>
<name>A0A917JCM3_9SPHI</name>
<dbReference type="AlphaFoldDB" id="A0A917JCM3"/>
<dbReference type="Pfam" id="PF13302">
    <property type="entry name" value="Acetyltransf_3"/>
    <property type="match status" value="1"/>
</dbReference>
<reference evidence="2" key="1">
    <citation type="journal article" date="2014" name="Int. J. Syst. Evol. Microbiol.">
        <title>Complete genome sequence of Corynebacterium casei LMG S-19264T (=DSM 44701T), isolated from a smear-ripened cheese.</title>
        <authorList>
            <consortium name="US DOE Joint Genome Institute (JGI-PGF)"/>
            <person name="Walter F."/>
            <person name="Albersmeier A."/>
            <person name="Kalinowski J."/>
            <person name="Ruckert C."/>
        </authorList>
    </citation>
    <scope>NUCLEOTIDE SEQUENCE</scope>
    <source>
        <strain evidence="2">CCM 8711</strain>
    </source>
</reference>
<dbReference type="PANTHER" id="PTHR43792">
    <property type="entry name" value="GNAT FAMILY, PUTATIVE (AFU_ORTHOLOGUE AFUA_3G00765)-RELATED-RELATED"/>
    <property type="match status" value="1"/>
</dbReference>
<dbReference type="InterPro" id="IPR051531">
    <property type="entry name" value="N-acetyltransferase"/>
</dbReference>
<organism evidence="2 3">
    <name type="scientific">Mucilaginibacter galii</name>
    <dbReference type="NCBI Taxonomy" id="2005073"/>
    <lineage>
        <taxon>Bacteria</taxon>
        <taxon>Pseudomonadati</taxon>
        <taxon>Bacteroidota</taxon>
        <taxon>Sphingobacteriia</taxon>
        <taxon>Sphingobacteriales</taxon>
        <taxon>Sphingobacteriaceae</taxon>
        <taxon>Mucilaginibacter</taxon>
    </lineage>
</organism>
<protein>
    <submittedName>
        <fullName evidence="2">N-acetyltransferase</fullName>
    </submittedName>
</protein>
<reference evidence="2" key="2">
    <citation type="submission" date="2020-09" db="EMBL/GenBank/DDBJ databases">
        <authorList>
            <person name="Sun Q."/>
            <person name="Sedlacek I."/>
        </authorList>
    </citation>
    <scope>NUCLEOTIDE SEQUENCE</scope>
    <source>
        <strain evidence="2">CCM 8711</strain>
    </source>
</reference>
<dbReference type="EMBL" id="BMDO01000006">
    <property type="protein sequence ID" value="GGI51269.1"/>
    <property type="molecule type" value="Genomic_DNA"/>
</dbReference>
<dbReference type="InterPro" id="IPR016181">
    <property type="entry name" value="Acyl_CoA_acyltransferase"/>
</dbReference>
<dbReference type="Proteomes" id="UP000662074">
    <property type="component" value="Unassembled WGS sequence"/>
</dbReference>
<gene>
    <name evidence="2" type="ORF">GCM10011425_24810</name>
</gene>
<feature type="domain" description="N-acetyltransferase" evidence="1">
    <location>
        <begin position="33"/>
        <end position="175"/>
    </location>
</feature>